<dbReference type="PANTHER" id="PTHR47892:SF1">
    <property type="entry name" value="UNIVERSAL STRESS PROTEIN E"/>
    <property type="match status" value="1"/>
</dbReference>
<dbReference type="InterPro" id="IPR006016">
    <property type="entry name" value="UspA"/>
</dbReference>
<sequence length="334" mass="37213">MTGNSKNILCILSEAHHFDKIVSHAMQVAQYHEAQLTILLKLDALPPNANMVMQSFAYLETHNSMESSAKAWMDKQVALWSKEYPVTGTVAVGQSSTETIQYIMANEIDLVIKLSDADDQERLCGSDDMELLRKCPCPVWVVPRGDKEQYDTIVAALDLNYHYPTHEVSIRRALNKDILRYAAHVALMESAQLRIVHVFDAVPDNILRGGFISVDENAMENDLNNIYKEREEELERLITEIKAELKAQFKKGTMKKLRRQKHLVHGYPRREIAATATAVGAKAVVMGTVARLGVPGFIMGGTAEETLQQLTCPVIGIKPEGFVSPVTPPDAKAE</sequence>
<feature type="domain" description="UspA" evidence="6">
    <location>
        <begin position="177"/>
        <end position="315"/>
    </location>
</feature>
<comment type="function">
    <text evidence="4">Required for resistance to DNA-damaging agents.</text>
</comment>
<organism evidence="7 8">
    <name type="scientific">Salinimonas marina</name>
    <dbReference type="NCBI Taxonomy" id="2785918"/>
    <lineage>
        <taxon>Bacteria</taxon>
        <taxon>Pseudomonadati</taxon>
        <taxon>Pseudomonadota</taxon>
        <taxon>Gammaproteobacteria</taxon>
        <taxon>Alteromonadales</taxon>
        <taxon>Alteromonadaceae</taxon>
        <taxon>Alteromonas/Salinimonas group</taxon>
        <taxon>Salinimonas</taxon>
    </lineage>
</organism>
<feature type="domain" description="UspA" evidence="6">
    <location>
        <begin position="6"/>
        <end position="143"/>
    </location>
</feature>
<keyword evidence="5" id="KW-0175">Coiled coil</keyword>
<dbReference type="Proteomes" id="UP000595095">
    <property type="component" value="Chromosome"/>
</dbReference>
<evidence type="ECO:0000313" key="7">
    <source>
        <dbReference type="EMBL" id="QPG05107.1"/>
    </source>
</evidence>
<dbReference type="EMBL" id="CP064795">
    <property type="protein sequence ID" value="QPG05107.1"/>
    <property type="molecule type" value="Genomic_DNA"/>
</dbReference>
<evidence type="ECO:0000256" key="4">
    <source>
        <dbReference type="ARBA" id="ARBA00037131"/>
    </source>
</evidence>
<evidence type="ECO:0000256" key="2">
    <source>
        <dbReference type="ARBA" id="ARBA00008791"/>
    </source>
</evidence>
<dbReference type="Gene3D" id="3.40.50.12370">
    <property type="match status" value="1"/>
</dbReference>
<dbReference type="PANTHER" id="PTHR47892">
    <property type="entry name" value="UNIVERSAL STRESS PROTEIN E"/>
    <property type="match status" value="1"/>
</dbReference>
<evidence type="ECO:0000256" key="3">
    <source>
        <dbReference type="ARBA" id="ARBA00022490"/>
    </source>
</evidence>
<gene>
    <name evidence="7" type="ORF">IT774_13345</name>
</gene>
<dbReference type="KEGG" id="smaa:IT774_13345"/>
<reference evidence="7 8" key="1">
    <citation type="submission" date="2020-11" db="EMBL/GenBank/DDBJ databases">
        <title>Complete genome sequence for Salinimonas sp. strain G2-b.</title>
        <authorList>
            <person name="Park S.-J."/>
        </authorList>
    </citation>
    <scope>NUCLEOTIDE SEQUENCE [LARGE SCALE GENOMIC DNA]</scope>
    <source>
        <strain evidence="7 8">G2-b</strain>
    </source>
</reference>
<evidence type="ECO:0000256" key="1">
    <source>
        <dbReference type="ARBA" id="ARBA00004496"/>
    </source>
</evidence>
<dbReference type="RefSeq" id="WP_195810198.1">
    <property type="nucleotide sequence ID" value="NZ_CP064795.1"/>
</dbReference>
<evidence type="ECO:0000313" key="8">
    <source>
        <dbReference type="Proteomes" id="UP000595095"/>
    </source>
</evidence>
<proteinExistence type="inferred from homology"/>
<keyword evidence="8" id="KW-1185">Reference proteome</keyword>
<dbReference type="Pfam" id="PF00582">
    <property type="entry name" value="Usp"/>
    <property type="match status" value="2"/>
</dbReference>
<evidence type="ECO:0000256" key="5">
    <source>
        <dbReference type="SAM" id="Coils"/>
    </source>
</evidence>
<name>A0A7S9HCP8_9ALTE</name>
<dbReference type="GO" id="GO:0005737">
    <property type="term" value="C:cytoplasm"/>
    <property type="evidence" value="ECO:0007669"/>
    <property type="project" value="UniProtKB-SubCell"/>
</dbReference>
<evidence type="ECO:0000259" key="6">
    <source>
        <dbReference type="Pfam" id="PF00582"/>
    </source>
</evidence>
<feature type="coiled-coil region" evidence="5">
    <location>
        <begin position="216"/>
        <end position="251"/>
    </location>
</feature>
<dbReference type="AlphaFoldDB" id="A0A7S9HCP8"/>
<comment type="similarity">
    <text evidence="2">Belongs to the universal stress protein A family.</text>
</comment>
<keyword evidence="3" id="KW-0963">Cytoplasm</keyword>
<comment type="subcellular location">
    <subcellularLocation>
        <location evidence="1">Cytoplasm</location>
    </subcellularLocation>
</comment>
<dbReference type="SUPFAM" id="SSF52402">
    <property type="entry name" value="Adenine nucleotide alpha hydrolases-like"/>
    <property type="match status" value="2"/>
</dbReference>
<protein>
    <submittedName>
        <fullName evidence="7">Universal stress protein</fullName>
    </submittedName>
</protein>
<accession>A0A7S9HCP8</accession>